<feature type="domain" description="DUF1616" evidence="2">
    <location>
        <begin position="123"/>
        <end position="374"/>
    </location>
</feature>
<dbReference type="OMA" id="INMAHTS"/>
<feature type="transmembrane region" description="Helical" evidence="1">
    <location>
        <begin position="78"/>
        <end position="98"/>
    </location>
</feature>
<feature type="transmembrane region" description="Helical" evidence="1">
    <location>
        <begin position="244"/>
        <end position="263"/>
    </location>
</feature>
<organism evidence="3 4">
    <name type="scientific">Methanosphaera stadtmanae</name>
    <dbReference type="NCBI Taxonomy" id="2317"/>
    <lineage>
        <taxon>Archaea</taxon>
        <taxon>Methanobacteriati</taxon>
        <taxon>Methanobacteriota</taxon>
        <taxon>Methanomada group</taxon>
        <taxon>Methanobacteria</taxon>
        <taxon>Methanobacteriales</taxon>
        <taxon>Methanobacteriaceae</taxon>
        <taxon>Methanosphaera</taxon>
    </lineage>
</organism>
<reference evidence="3 4" key="1">
    <citation type="submission" date="2017-05" db="EMBL/GenBank/DDBJ databases">
        <title>Host range expansion of the Methanosphaera genus to humans and monogastric animals involves recent and extensive reduction in genome content.</title>
        <authorList>
            <person name="Hoedt E.C."/>
            <person name="Volmer J.G."/>
            <person name="Parks D.H."/>
            <person name="Rosewarne C.P."/>
            <person name="Denman S.E."/>
            <person name="Mcsweeney C.S."/>
            <person name="O Cuiv P."/>
            <person name="Hugenholtz P."/>
            <person name="Tyson G.W."/>
            <person name="Morrison M."/>
        </authorList>
    </citation>
    <scope>NUCLEOTIDE SEQUENCE [LARGE SCALE GENOMIC DNA]</scope>
    <source>
        <strain evidence="3 4">PA5</strain>
    </source>
</reference>
<sequence>MITFIISFFSITSDQNIMIGLFSINFLIIGLVSTFIIYPKTNTKQIIRKIILILGFAIIFSLISAIITIYFMQLTMTSILLVMTIISIILILIAVYRTKHDKDIFNINIDIENSTKKSLYVIIILGLVTLVGILIPPFNIIPVWYGLCAPFVAFIPGYYILNSLLPKKDELTLLERVGIAVFLSLIITSTIGLILYGVESSINMAHTSIVLIILTYIIIIPAYLSRVKKVNNNQRYTHPKINRALLFITIIGLLALILVGITITTENLTKGNTTFVVEGINQTAGSDGYINMTSNENITSQVNITNHENKKMSYTMKIEVHNETSKVLSEEKITLKDEESKVIPVNLTMTPGRKDIQYVLYTQRGQPYIKRHLYVNVI</sequence>
<accession>A0A328Q0D9</accession>
<feature type="transmembrane region" description="Helical" evidence="1">
    <location>
        <begin position="177"/>
        <end position="198"/>
    </location>
</feature>
<name>A0A328Q0D9_9EURY</name>
<dbReference type="RefSeq" id="WP_011405827.1">
    <property type="nucleotide sequence ID" value="NZ_LR698975.1"/>
</dbReference>
<dbReference type="EMBL" id="NGJK01000012">
    <property type="protein sequence ID" value="RAP03692.1"/>
    <property type="molecule type" value="Genomic_DNA"/>
</dbReference>
<feature type="transmembrane region" description="Helical" evidence="1">
    <location>
        <begin position="50"/>
        <end position="72"/>
    </location>
</feature>
<dbReference type="AlphaFoldDB" id="A0A328Q0D9"/>
<protein>
    <recommendedName>
        <fullName evidence="2">DUF1616 domain-containing protein</fullName>
    </recommendedName>
</protein>
<feature type="transmembrane region" description="Helical" evidence="1">
    <location>
        <begin position="119"/>
        <end position="138"/>
    </location>
</feature>
<dbReference type="GeneID" id="3855585"/>
<feature type="transmembrane region" description="Helical" evidence="1">
    <location>
        <begin position="17"/>
        <end position="38"/>
    </location>
</feature>
<keyword evidence="1" id="KW-0472">Membrane</keyword>
<dbReference type="InterPro" id="IPR011674">
    <property type="entry name" value="DUF1616"/>
</dbReference>
<evidence type="ECO:0000313" key="4">
    <source>
        <dbReference type="Proteomes" id="UP000248557"/>
    </source>
</evidence>
<keyword evidence="1" id="KW-1133">Transmembrane helix</keyword>
<gene>
    <name evidence="3" type="ORF">CA615_01065</name>
</gene>
<proteinExistence type="predicted"/>
<evidence type="ECO:0000313" key="3">
    <source>
        <dbReference type="EMBL" id="RAP03692.1"/>
    </source>
</evidence>
<comment type="caution">
    <text evidence="3">The sequence shown here is derived from an EMBL/GenBank/DDBJ whole genome shotgun (WGS) entry which is preliminary data.</text>
</comment>
<evidence type="ECO:0000259" key="2">
    <source>
        <dbReference type="Pfam" id="PF07760"/>
    </source>
</evidence>
<feature type="transmembrane region" description="Helical" evidence="1">
    <location>
        <begin position="204"/>
        <end position="224"/>
    </location>
</feature>
<keyword evidence="1" id="KW-0812">Transmembrane</keyword>
<feature type="transmembrane region" description="Helical" evidence="1">
    <location>
        <begin position="144"/>
        <end position="165"/>
    </location>
</feature>
<dbReference type="Pfam" id="PF07760">
    <property type="entry name" value="DUF1616"/>
    <property type="match status" value="1"/>
</dbReference>
<evidence type="ECO:0000256" key="1">
    <source>
        <dbReference type="SAM" id="Phobius"/>
    </source>
</evidence>
<dbReference type="Proteomes" id="UP000248557">
    <property type="component" value="Unassembled WGS sequence"/>
</dbReference>